<feature type="compositionally biased region" description="Polar residues" evidence="5">
    <location>
        <begin position="115"/>
        <end position="130"/>
    </location>
</feature>
<feature type="region of interest" description="Disordered" evidence="5">
    <location>
        <begin position="89"/>
        <end position="130"/>
    </location>
</feature>
<comment type="caution">
    <text evidence="4">Lacks conserved residue(s) required for the propagation of feature annotation.</text>
</comment>
<reference evidence="7" key="1">
    <citation type="submission" date="2023-07" db="EMBL/GenBank/DDBJ databases">
        <authorList>
            <person name="Stuckert A."/>
        </authorList>
    </citation>
    <scope>NUCLEOTIDE SEQUENCE</scope>
</reference>
<dbReference type="SUPFAM" id="SSF52743">
    <property type="entry name" value="Subtilisin-like"/>
    <property type="match status" value="1"/>
</dbReference>
<evidence type="ECO:0000256" key="2">
    <source>
        <dbReference type="ARBA" id="ARBA00022801"/>
    </source>
</evidence>
<organism evidence="7 8">
    <name type="scientific">Ranitomeya imitator</name>
    <name type="common">mimic poison frog</name>
    <dbReference type="NCBI Taxonomy" id="111125"/>
    <lineage>
        <taxon>Eukaryota</taxon>
        <taxon>Metazoa</taxon>
        <taxon>Chordata</taxon>
        <taxon>Craniata</taxon>
        <taxon>Vertebrata</taxon>
        <taxon>Euteleostomi</taxon>
        <taxon>Amphibia</taxon>
        <taxon>Batrachia</taxon>
        <taxon>Anura</taxon>
        <taxon>Neobatrachia</taxon>
        <taxon>Hyloidea</taxon>
        <taxon>Dendrobatidae</taxon>
        <taxon>Dendrobatinae</taxon>
        <taxon>Ranitomeya</taxon>
    </lineage>
</organism>
<dbReference type="EMBL" id="CAUEEQ010077980">
    <property type="protein sequence ID" value="CAJ0967009.1"/>
    <property type="molecule type" value="Genomic_DNA"/>
</dbReference>
<dbReference type="PROSITE" id="PS51892">
    <property type="entry name" value="SUBTILASE"/>
    <property type="match status" value="1"/>
</dbReference>
<evidence type="ECO:0000256" key="4">
    <source>
        <dbReference type="PROSITE-ProRule" id="PRU01240"/>
    </source>
</evidence>
<sequence length="130" mass="15084">MHSWDRSARGASGYDAHIAIYYVHWVEQQVAKKRRKRDIFPEPTDPKFFMQWYLYDASRHDLHVKEAWGQGYTGKGIVVSILDDGIEKNHPDLQGNYDPAASYDVNDQDPDPQPRYTQLNDNSEQQIAAM</sequence>
<dbReference type="InterPro" id="IPR036852">
    <property type="entry name" value="Peptidase_S8/S53_dom_sf"/>
</dbReference>
<keyword evidence="1" id="KW-0645">Protease</keyword>
<dbReference type="Gene3D" id="3.40.50.200">
    <property type="entry name" value="Peptidase S8/S53 domain"/>
    <property type="match status" value="1"/>
</dbReference>
<evidence type="ECO:0000256" key="5">
    <source>
        <dbReference type="SAM" id="MobiDB-lite"/>
    </source>
</evidence>
<dbReference type="InterPro" id="IPR023827">
    <property type="entry name" value="Peptidase_S8_Asp-AS"/>
</dbReference>
<dbReference type="PANTHER" id="PTHR42884:SF1">
    <property type="entry name" value="FURIN"/>
    <property type="match status" value="1"/>
</dbReference>
<accession>A0ABN9MJQ2</accession>
<comment type="similarity">
    <text evidence="4">Belongs to the peptidase S8 family.</text>
</comment>
<feature type="domain" description="Peptidase S8/S53" evidence="6">
    <location>
        <begin position="74"/>
        <end position="122"/>
    </location>
</feature>
<dbReference type="PANTHER" id="PTHR42884">
    <property type="entry name" value="PROPROTEIN CONVERTASE SUBTILISIN/KEXIN-RELATED"/>
    <property type="match status" value="1"/>
</dbReference>
<evidence type="ECO:0000313" key="7">
    <source>
        <dbReference type="EMBL" id="CAJ0967009.1"/>
    </source>
</evidence>
<keyword evidence="8" id="KW-1185">Reference proteome</keyword>
<dbReference type="InterPro" id="IPR000209">
    <property type="entry name" value="Peptidase_S8/S53_dom"/>
</dbReference>
<proteinExistence type="inferred from homology"/>
<name>A0ABN9MJQ2_9NEOB</name>
<gene>
    <name evidence="7" type="ORF">RIMI_LOCUS21887637</name>
</gene>
<evidence type="ECO:0000256" key="1">
    <source>
        <dbReference type="ARBA" id="ARBA00022670"/>
    </source>
</evidence>
<dbReference type="PROSITE" id="PS00136">
    <property type="entry name" value="SUBTILASE_ASP"/>
    <property type="match status" value="1"/>
</dbReference>
<dbReference type="Proteomes" id="UP001176940">
    <property type="component" value="Unassembled WGS sequence"/>
</dbReference>
<keyword evidence="2" id="KW-0378">Hydrolase</keyword>
<evidence type="ECO:0000256" key="3">
    <source>
        <dbReference type="ARBA" id="ARBA00022825"/>
    </source>
</evidence>
<keyword evidence="3" id="KW-0720">Serine protease</keyword>
<dbReference type="Pfam" id="PF00082">
    <property type="entry name" value="Peptidase_S8"/>
    <property type="match status" value="1"/>
</dbReference>
<protein>
    <recommendedName>
        <fullName evidence="6">Peptidase S8/S53 domain-containing protein</fullName>
    </recommendedName>
</protein>
<evidence type="ECO:0000313" key="8">
    <source>
        <dbReference type="Proteomes" id="UP001176940"/>
    </source>
</evidence>
<comment type="caution">
    <text evidence="7">The sequence shown here is derived from an EMBL/GenBank/DDBJ whole genome shotgun (WGS) entry which is preliminary data.</text>
</comment>
<evidence type="ECO:0000259" key="6">
    <source>
        <dbReference type="Pfam" id="PF00082"/>
    </source>
</evidence>